<dbReference type="NCBIfam" id="TIGR02937">
    <property type="entry name" value="sigma70-ECF"/>
    <property type="match status" value="1"/>
</dbReference>
<dbReference type="InterPro" id="IPR007627">
    <property type="entry name" value="RNA_pol_sigma70_r2"/>
</dbReference>
<dbReference type="Gene3D" id="1.10.10.10">
    <property type="entry name" value="Winged helix-like DNA-binding domain superfamily/Winged helix DNA-binding domain"/>
    <property type="match status" value="1"/>
</dbReference>
<dbReference type="PANTHER" id="PTHR43133:SF51">
    <property type="entry name" value="RNA POLYMERASE SIGMA FACTOR"/>
    <property type="match status" value="1"/>
</dbReference>
<reference evidence="6" key="1">
    <citation type="submission" date="2018-06" db="EMBL/GenBank/DDBJ databases">
        <authorList>
            <person name="Zhirakovskaya E."/>
        </authorList>
    </citation>
    <scope>NUCLEOTIDE SEQUENCE</scope>
</reference>
<keyword evidence="2" id="KW-0805">Transcription regulation</keyword>
<keyword evidence="3" id="KW-0731">Sigma factor</keyword>
<keyword evidence="4" id="KW-0804">Transcription</keyword>
<proteinExistence type="inferred from homology"/>
<protein>
    <recommendedName>
        <fullName evidence="5">RNA polymerase sigma-70 region 2 domain-containing protein</fullName>
    </recommendedName>
</protein>
<dbReference type="PANTHER" id="PTHR43133">
    <property type="entry name" value="RNA POLYMERASE ECF-TYPE SIGMA FACTO"/>
    <property type="match status" value="1"/>
</dbReference>
<dbReference type="InterPro" id="IPR039425">
    <property type="entry name" value="RNA_pol_sigma-70-like"/>
</dbReference>
<dbReference type="Pfam" id="PF04542">
    <property type="entry name" value="Sigma70_r2"/>
    <property type="match status" value="1"/>
</dbReference>
<dbReference type="InterPro" id="IPR036388">
    <property type="entry name" value="WH-like_DNA-bd_sf"/>
</dbReference>
<dbReference type="AlphaFoldDB" id="A0A3B1DAL5"/>
<name>A0A3B1DAL5_9ZZZZ</name>
<dbReference type="Gene3D" id="1.10.1740.10">
    <property type="match status" value="1"/>
</dbReference>
<gene>
    <name evidence="6" type="ORF">MNBD_PLANCTO02-1927</name>
</gene>
<evidence type="ECO:0000313" key="6">
    <source>
        <dbReference type="EMBL" id="VAX35881.1"/>
    </source>
</evidence>
<dbReference type="InterPro" id="IPR013325">
    <property type="entry name" value="RNA_pol_sigma_r2"/>
</dbReference>
<dbReference type="EMBL" id="UOGL01000016">
    <property type="protein sequence ID" value="VAX35881.1"/>
    <property type="molecule type" value="Genomic_DNA"/>
</dbReference>
<accession>A0A3B1DAL5</accession>
<dbReference type="NCBIfam" id="TIGR02989">
    <property type="entry name" value="Sig-70_gvs1"/>
    <property type="match status" value="1"/>
</dbReference>
<organism evidence="6">
    <name type="scientific">hydrothermal vent metagenome</name>
    <dbReference type="NCBI Taxonomy" id="652676"/>
    <lineage>
        <taxon>unclassified sequences</taxon>
        <taxon>metagenomes</taxon>
        <taxon>ecological metagenomes</taxon>
    </lineage>
</organism>
<feature type="domain" description="RNA polymerase sigma-70 region 2" evidence="5">
    <location>
        <begin position="17"/>
        <end position="83"/>
    </location>
</feature>
<sequence length="179" mass="21168">MGKQTDKNDRTAEFMLLFSQNSQRLYRFGRSLVNNRSEAEDVYQRACTVLWTKFDTFEPESNFWAWSCRIMRFEVLNYRRRQNIERRIFSDKFYEKVAERAVVAVSELDMQHSALADCYQFLSVRQKELVEKTYEPDATTKSVAKDLGRTPSAIYKSLRRAHETLFECIQSKLSAGDVW</sequence>
<evidence type="ECO:0000259" key="5">
    <source>
        <dbReference type="Pfam" id="PF04542"/>
    </source>
</evidence>
<dbReference type="GO" id="GO:0016987">
    <property type="term" value="F:sigma factor activity"/>
    <property type="evidence" value="ECO:0007669"/>
    <property type="project" value="UniProtKB-KW"/>
</dbReference>
<dbReference type="SUPFAM" id="SSF88659">
    <property type="entry name" value="Sigma3 and sigma4 domains of RNA polymerase sigma factors"/>
    <property type="match status" value="1"/>
</dbReference>
<dbReference type="GO" id="GO:0006352">
    <property type="term" value="P:DNA-templated transcription initiation"/>
    <property type="evidence" value="ECO:0007669"/>
    <property type="project" value="InterPro"/>
</dbReference>
<dbReference type="InterPro" id="IPR014331">
    <property type="entry name" value="RNA_pol_sigma70_ECF_RHOBA"/>
</dbReference>
<dbReference type="InterPro" id="IPR013324">
    <property type="entry name" value="RNA_pol_sigma_r3/r4-like"/>
</dbReference>
<evidence type="ECO:0000256" key="3">
    <source>
        <dbReference type="ARBA" id="ARBA00023082"/>
    </source>
</evidence>
<evidence type="ECO:0000256" key="1">
    <source>
        <dbReference type="ARBA" id="ARBA00010641"/>
    </source>
</evidence>
<dbReference type="SUPFAM" id="SSF88946">
    <property type="entry name" value="Sigma2 domain of RNA polymerase sigma factors"/>
    <property type="match status" value="1"/>
</dbReference>
<evidence type="ECO:0000256" key="4">
    <source>
        <dbReference type="ARBA" id="ARBA00023163"/>
    </source>
</evidence>
<dbReference type="InterPro" id="IPR014284">
    <property type="entry name" value="RNA_pol_sigma-70_dom"/>
</dbReference>
<comment type="similarity">
    <text evidence="1">Belongs to the sigma-70 factor family. ECF subfamily.</text>
</comment>
<evidence type="ECO:0000256" key="2">
    <source>
        <dbReference type="ARBA" id="ARBA00023015"/>
    </source>
</evidence>